<gene>
    <name evidence="3" type="ORF">BC6307_22750</name>
</gene>
<accession>A0A223KWW1</accession>
<dbReference type="GO" id="GO:0071770">
    <property type="term" value="P:DIM/DIP cell wall layer assembly"/>
    <property type="evidence" value="ECO:0007669"/>
    <property type="project" value="TreeGrafter"/>
</dbReference>
<evidence type="ECO:0000256" key="2">
    <source>
        <dbReference type="ARBA" id="ARBA00022679"/>
    </source>
</evidence>
<dbReference type="Proteomes" id="UP000215224">
    <property type="component" value="Chromosome"/>
</dbReference>
<keyword evidence="1" id="KW-0489">Methyltransferase</keyword>
<dbReference type="GO" id="GO:0008168">
    <property type="term" value="F:methyltransferase activity"/>
    <property type="evidence" value="ECO:0007669"/>
    <property type="project" value="UniProtKB-KW"/>
</dbReference>
<dbReference type="AlphaFoldDB" id="A0A223KWW1"/>
<keyword evidence="4" id="KW-1185">Reference proteome</keyword>
<dbReference type="PANTHER" id="PTHR40048">
    <property type="entry name" value="RHAMNOSYL O-METHYLTRANSFERASE"/>
    <property type="match status" value="1"/>
</dbReference>
<dbReference type="KEGG" id="bcoh:BC6307_22750"/>
<keyword evidence="2" id="KW-0808">Transferase</keyword>
<proteinExistence type="predicted"/>
<evidence type="ECO:0000256" key="1">
    <source>
        <dbReference type="ARBA" id="ARBA00022603"/>
    </source>
</evidence>
<evidence type="ECO:0008006" key="5">
    <source>
        <dbReference type="Google" id="ProtNLM"/>
    </source>
</evidence>
<protein>
    <recommendedName>
        <fullName evidence="5">Class I SAM-dependent methyltransferase</fullName>
    </recommendedName>
</protein>
<dbReference type="SUPFAM" id="SSF53335">
    <property type="entry name" value="S-adenosyl-L-methionine-dependent methyltransferases"/>
    <property type="match status" value="1"/>
</dbReference>
<evidence type="ECO:0000313" key="4">
    <source>
        <dbReference type="Proteomes" id="UP000215224"/>
    </source>
</evidence>
<dbReference type="Pfam" id="PF13578">
    <property type="entry name" value="Methyltransf_24"/>
    <property type="match status" value="1"/>
</dbReference>
<dbReference type="STRING" id="1314751.GCA_001591425_01245"/>
<evidence type="ECO:0000313" key="3">
    <source>
        <dbReference type="EMBL" id="AST93894.1"/>
    </source>
</evidence>
<sequence>MQDSKNQRIDEVKSAVSTVEGWLKKEGIKNLYTYALEAPTSTIVEIGSWKGKSTSCLAFAVKDRGEGRVYAIDTWKGSSEHQKVLKHYEEDQLYQEFLENMSKLNLLDVIQPIKMDSVEASRIWPIQKKIGLLYIDGSHEYELVKRDFEFWSPFVAEGGYIIFDDVPSWSGPTQLVNELPDWYKFIDIRGNHGIYQKLN</sequence>
<name>A0A223KWW1_9BACI</name>
<dbReference type="Gene3D" id="3.40.50.150">
    <property type="entry name" value="Vaccinia Virus protein VP39"/>
    <property type="match status" value="1"/>
</dbReference>
<dbReference type="GO" id="GO:0032259">
    <property type="term" value="P:methylation"/>
    <property type="evidence" value="ECO:0007669"/>
    <property type="project" value="UniProtKB-KW"/>
</dbReference>
<dbReference type="EMBL" id="CP018866">
    <property type="protein sequence ID" value="AST93894.1"/>
    <property type="molecule type" value="Genomic_DNA"/>
</dbReference>
<organism evidence="3 4">
    <name type="scientific">Sutcliffiella cohnii</name>
    <dbReference type="NCBI Taxonomy" id="33932"/>
    <lineage>
        <taxon>Bacteria</taxon>
        <taxon>Bacillati</taxon>
        <taxon>Bacillota</taxon>
        <taxon>Bacilli</taxon>
        <taxon>Bacillales</taxon>
        <taxon>Bacillaceae</taxon>
        <taxon>Sutcliffiella</taxon>
    </lineage>
</organism>
<reference evidence="3 4" key="1">
    <citation type="submission" date="2016-12" db="EMBL/GenBank/DDBJ databases">
        <title>The whole genome sequencing and assembly of Bacillus cohnii DSM 6307T strain.</title>
        <authorList>
            <person name="Lee Y.-J."/>
            <person name="Yi H."/>
            <person name="Bahn Y.-S."/>
            <person name="Kim J.F."/>
            <person name="Lee D.-W."/>
        </authorList>
    </citation>
    <scope>NUCLEOTIDE SEQUENCE [LARGE SCALE GENOMIC DNA]</scope>
    <source>
        <strain evidence="3 4">DSM 6307</strain>
    </source>
</reference>
<dbReference type="InterPro" id="IPR029063">
    <property type="entry name" value="SAM-dependent_MTases_sf"/>
</dbReference>
<dbReference type="RefSeq" id="WP_066413530.1">
    <property type="nucleotide sequence ID" value="NZ_CP018866.1"/>
</dbReference>
<dbReference type="PANTHER" id="PTHR40048:SF1">
    <property type="entry name" value="RHAMNOSYL O-METHYLTRANSFERASE"/>
    <property type="match status" value="1"/>
</dbReference>
<dbReference type="GO" id="GO:0005886">
    <property type="term" value="C:plasma membrane"/>
    <property type="evidence" value="ECO:0007669"/>
    <property type="project" value="TreeGrafter"/>
</dbReference>